<dbReference type="Gene3D" id="3.40.50.1000">
    <property type="entry name" value="HAD superfamily/HAD-like"/>
    <property type="match status" value="1"/>
</dbReference>
<dbReference type="SUPFAM" id="SSF56784">
    <property type="entry name" value="HAD-like"/>
    <property type="match status" value="1"/>
</dbReference>
<dbReference type="SFLD" id="SFLDG01129">
    <property type="entry name" value="C1.5:_HAD__Beta-PGM__Phosphata"/>
    <property type="match status" value="1"/>
</dbReference>
<comment type="caution">
    <text evidence="3">The sequence shown here is derived from an EMBL/GenBank/DDBJ whole genome shotgun (WGS) entry which is preliminary data.</text>
</comment>
<dbReference type="Gene3D" id="1.10.150.240">
    <property type="entry name" value="Putative phosphatase, domain 2"/>
    <property type="match status" value="1"/>
</dbReference>
<dbReference type="InterPro" id="IPR050155">
    <property type="entry name" value="HAD-like_hydrolase_sf"/>
</dbReference>
<dbReference type="RefSeq" id="WP_125557924.1">
    <property type="nucleotide sequence ID" value="NZ_RBVX01000020.1"/>
</dbReference>
<accession>A0A3R9Q1X7</accession>
<keyword evidence="2" id="KW-0460">Magnesium</keyword>
<keyword evidence="1 3" id="KW-0378">Hydrolase</keyword>
<dbReference type="EMBL" id="RBVX01000020">
    <property type="protein sequence ID" value="RSL31867.1"/>
    <property type="molecule type" value="Genomic_DNA"/>
</dbReference>
<evidence type="ECO:0000313" key="4">
    <source>
        <dbReference type="Proteomes" id="UP000275076"/>
    </source>
</evidence>
<evidence type="ECO:0000313" key="3">
    <source>
        <dbReference type="EMBL" id="RSL31867.1"/>
    </source>
</evidence>
<gene>
    <name evidence="3" type="ORF">D7Z54_18920</name>
</gene>
<proteinExistence type="predicted"/>
<dbReference type="InterPro" id="IPR023198">
    <property type="entry name" value="PGP-like_dom2"/>
</dbReference>
<dbReference type="Proteomes" id="UP000275076">
    <property type="component" value="Unassembled WGS sequence"/>
</dbReference>
<organism evidence="3 4">
    <name type="scientific">Salibacterium salarium</name>
    <dbReference type="NCBI Taxonomy" id="284579"/>
    <lineage>
        <taxon>Bacteria</taxon>
        <taxon>Bacillati</taxon>
        <taxon>Bacillota</taxon>
        <taxon>Bacilli</taxon>
        <taxon>Bacillales</taxon>
        <taxon>Bacillaceae</taxon>
    </lineage>
</organism>
<evidence type="ECO:0000256" key="2">
    <source>
        <dbReference type="ARBA" id="ARBA00022842"/>
    </source>
</evidence>
<dbReference type="InterPro" id="IPR023214">
    <property type="entry name" value="HAD_sf"/>
</dbReference>
<dbReference type="PANTHER" id="PTHR43434:SF1">
    <property type="entry name" value="PHOSPHOGLYCOLATE PHOSPHATASE"/>
    <property type="match status" value="1"/>
</dbReference>
<name>A0A3R9Q1X7_9BACI</name>
<evidence type="ECO:0000256" key="1">
    <source>
        <dbReference type="ARBA" id="ARBA00022801"/>
    </source>
</evidence>
<dbReference type="InterPro" id="IPR036412">
    <property type="entry name" value="HAD-like_sf"/>
</dbReference>
<dbReference type="GO" id="GO:0008967">
    <property type="term" value="F:phosphoglycolate phosphatase activity"/>
    <property type="evidence" value="ECO:0007669"/>
    <property type="project" value="TreeGrafter"/>
</dbReference>
<dbReference type="PRINTS" id="PR00413">
    <property type="entry name" value="HADHALOGNASE"/>
</dbReference>
<dbReference type="PANTHER" id="PTHR43434">
    <property type="entry name" value="PHOSPHOGLYCOLATE PHOSPHATASE"/>
    <property type="match status" value="1"/>
</dbReference>
<keyword evidence="4" id="KW-1185">Reference proteome</keyword>
<dbReference type="SFLD" id="SFLDS00003">
    <property type="entry name" value="Haloacid_Dehalogenase"/>
    <property type="match status" value="1"/>
</dbReference>
<protein>
    <submittedName>
        <fullName evidence="3">HAD family hydrolase</fullName>
    </submittedName>
</protein>
<sequence>MSSALSIHESSWDIDAILFDKDGTIVDFPSLWVNWLKGVLADVSSGETLGSTERALGISIQDGVVDPNGPLAIGSVIDVKTVLAGCLYEAGWSWDVAKQRVNKSIEEIEVKEHYMEDLQLLPGLKDFLHRLERKNIKKAVVTADETAVAEKHLKALGIRSYFEAVIGSDQVEKSKPYPDMLHRACHSLDVEPSRCLMLGDTNSDMRTGRAAGTKASIGLVSYTIHKDHLIDADEIINHYDDIQF</sequence>
<dbReference type="AlphaFoldDB" id="A0A3R9Q1X7"/>
<dbReference type="InterPro" id="IPR006439">
    <property type="entry name" value="HAD-SF_hydro_IA"/>
</dbReference>
<dbReference type="NCBIfam" id="TIGR01549">
    <property type="entry name" value="HAD-SF-IA-v1"/>
    <property type="match status" value="1"/>
</dbReference>
<reference evidence="3 4" key="1">
    <citation type="submission" date="2018-10" db="EMBL/GenBank/DDBJ databases">
        <title>Draft genome sequence of Bacillus salarius IM0101, isolated from a hypersaline soil in Inner Mongolia, China.</title>
        <authorList>
            <person name="Yamprayoonswat W."/>
            <person name="Boonvisut S."/>
            <person name="Jumpathong W."/>
            <person name="Sittihan S."/>
            <person name="Ruangsuj P."/>
            <person name="Wanthongcharoen S."/>
            <person name="Thongpramul N."/>
            <person name="Pimmason S."/>
            <person name="Yu B."/>
            <person name="Yasawong M."/>
        </authorList>
    </citation>
    <scope>NUCLEOTIDE SEQUENCE [LARGE SCALE GENOMIC DNA]</scope>
    <source>
        <strain evidence="3 4">IM0101</strain>
    </source>
</reference>
<dbReference type="NCBIfam" id="TIGR01509">
    <property type="entry name" value="HAD-SF-IA-v3"/>
    <property type="match status" value="1"/>
</dbReference>
<dbReference type="GO" id="GO:0006281">
    <property type="term" value="P:DNA repair"/>
    <property type="evidence" value="ECO:0007669"/>
    <property type="project" value="TreeGrafter"/>
</dbReference>
<dbReference type="OrthoDB" id="9797743at2"/>
<dbReference type="Pfam" id="PF00702">
    <property type="entry name" value="Hydrolase"/>
    <property type="match status" value="1"/>
</dbReference>